<feature type="domain" description="DUF6311" evidence="2">
    <location>
        <begin position="31"/>
        <end position="428"/>
    </location>
</feature>
<keyword evidence="5" id="KW-1185">Reference proteome</keyword>
<organism evidence="4 5">
    <name type="scientific">Hyalangium minutum</name>
    <dbReference type="NCBI Taxonomy" id="394096"/>
    <lineage>
        <taxon>Bacteria</taxon>
        <taxon>Pseudomonadati</taxon>
        <taxon>Myxococcota</taxon>
        <taxon>Myxococcia</taxon>
        <taxon>Myxococcales</taxon>
        <taxon>Cystobacterineae</taxon>
        <taxon>Archangiaceae</taxon>
        <taxon>Hyalangium</taxon>
    </lineage>
</organism>
<evidence type="ECO:0000313" key="5">
    <source>
        <dbReference type="Proteomes" id="UP000028725"/>
    </source>
</evidence>
<dbReference type="Proteomes" id="UP000028725">
    <property type="component" value="Unassembled WGS sequence"/>
</dbReference>
<gene>
    <name evidence="4" type="ORF">DB31_1882</name>
</gene>
<evidence type="ECO:0008006" key="6">
    <source>
        <dbReference type="Google" id="ProtNLM"/>
    </source>
</evidence>
<keyword evidence="1" id="KW-0812">Transmembrane</keyword>
<evidence type="ECO:0000256" key="1">
    <source>
        <dbReference type="SAM" id="Phobius"/>
    </source>
</evidence>
<feature type="transmembrane region" description="Helical" evidence="1">
    <location>
        <begin position="145"/>
        <end position="163"/>
    </location>
</feature>
<feature type="transmembrane region" description="Helical" evidence="1">
    <location>
        <begin position="304"/>
        <end position="326"/>
    </location>
</feature>
<feature type="transmembrane region" description="Helical" evidence="1">
    <location>
        <begin position="240"/>
        <end position="262"/>
    </location>
</feature>
<dbReference type="AlphaFoldDB" id="A0A085WB01"/>
<feature type="transmembrane region" description="Helical" evidence="1">
    <location>
        <begin position="386"/>
        <end position="406"/>
    </location>
</feature>
<feature type="transmembrane region" description="Helical" evidence="1">
    <location>
        <begin position="27"/>
        <end position="46"/>
    </location>
</feature>
<dbReference type="InterPro" id="IPR058671">
    <property type="entry name" value="DUF6311_C"/>
</dbReference>
<feature type="domain" description="DUF6311" evidence="3">
    <location>
        <begin position="448"/>
        <end position="549"/>
    </location>
</feature>
<keyword evidence="1" id="KW-0472">Membrane</keyword>
<keyword evidence="1" id="KW-1133">Transmembrane helix</keyword>
<dbReference type="STRING" id="394096.DB31_1882"/>
<evidence type="ECO:0000259" key="3">
    <source>
        <dbReference type="Pfam" id="PF25853"/>
    </source>
</evidence>
<accession>A0A085WB01</accession>
<dbReference type="PATRIC" id="fig|394096.3.peg.6216"/>
<name>A0A085WB01_9BACT</name>
<reference evidence="4 5" key="1">
    <citation type="submission" date="2014-04" db="EMBL/GenBank/DDBJ databases">
        <title>Genome assembly of Hyalangium minutum DSM 14724.</title>
        <authorList>
            <person name="Sharma G."/>
            <person name="Subramanian S."/>
        </authorList>
    </citation>
    <scope>NUCLEOTIDE SEQUENCE [LARGE SCALE GENOMIC DNA]</scope>
    <source>
        <strain evidence="4 5">DSM 14724</strain>
    </source>
</reference>
<protein>
    <recommendedName>
        <fullName evidence="6">Glycosyltransferase RgtA/B/C/D-like domain-containing protein</fullName>
    </recommendedName>
</protein>
<proteinExistence type="predicted"/>
<dbReference type="RefSeq" id="WP_240486957.1">
    <property type="nucleotide sequence ID" value="NZ_JMCB01000013.1"/>
</dbReference>
<feature type="transmembrane region" description="Helical" evidence="1">
    <location>
        <begin position="213"/>
        <end position="231"/>
    </location>
</feature>
<evidence type="ECO:0000259" key="2">
    <source>
        <dbReference type="Pfam" id="PF19830"/>
    </source>
</evidence>
<dbReference type="Pfam" id="PF25853">
    <property type="entry name" value="DUF6311_C"/>
    <property type="match status" value="1"/>
</dbReference>
<dbReference type="Pfam" id="PF19830">
    <property type="entry name" value="DUF6311"/>
    <property type="match status" value="1"/>
</dbReference>
<comment type="caution">
    <text evidence="4">The sequence shown here is derived from an EMBL/GenBank/DDBJ whole genome shotgun (WGS) entry which is preliminary data.</text>
</comment>
<feature type="transmembrane region" description="Helical" evidence="1">
    <location>
        <begin position="338"/>
        <end position="356"/>
    </location>
</feature>
<evidence type="ECO:0000313" key="4">
    <source>
        <dbReference type="EMBL" id="KFE64864.1"/>
    </source>
</evidence>
<dbReference type="EMBL" id="JMCB01000013">
    <property type="protein sequence ID" value="KFE64864.1"/>
    <property type="molecule type" value="Genomic_DNA"/>
</dbReference>
<dbReference type="InterPro" id="IPR046278">
    <property type="entry name" value="DUF6311"/>
</dbReference>
<sequence length="569" mass="62201">MSEPSAPSPASPTPTVAPALRSHLPRWLAALGGLGWFLWLGGAVALRPTRLDWLMREDWAMNAVGWLFFRNAPWTFPLGSLPNHFYPYGTSVALTDSIPWAAVLLKPLSGLLPVDFQYIGPWMGLSFALMGYFGARLVETVSPRAIHQVLGGVLVALAPVLGARFGHPALCTHWLLVALLWLNLRAAPDARTAWRLLALSAFFNAVSAGTHPYWVAMLFPLTLALGVRLALSRVLSPMRVAVTMGAIVVMNALLFSSFGYFIGTELGAEGFGDFSSDLATFINPMGWSKLLPTLPAMPRQGEGYGFLGAGGLLLVALTLASAALHFREARTLPWRRVVPALAVGLGLAVYALSWRVTWLGQPVVELVKLYAPLSGQTSAFRASGRFIWPLHYLLFCGALVLLVRLWRERPAVSATVLGLVLALQAYDWRADRSPLRVQTRFHRLRAPEWETLRGTYQHLSLFPPQVQWACRYEEPLVNALAYTAYRLKLTFNSGYAARPPTALIEECRAALPKEGIAADTAYVVLPEHLSPFLQAGARCGVLEGIPLCIAGSHQDAFAQALDRSPLRGP</sequence>
<feature type="transmembrane region" description="Helical" evidence="1">
    <location>
        <begin position="116"/>
        <end position="133"/>
    </location>
</feature>